<evidence type="ECO:0000313" key="3">
    <source>
        <dbReference type="EMBL" id="MFC6065538.1"/>
    </source>
</evidence>
<dbReference type="SUPFAM" id="SSF111331">
    <property type="entry name" value="NAD kinase/diacylglycerol kinase-like"/>
    <property type="match status" value="1"/>
</dbReference>
<dbReference type="SMART" id="SM00046">
    <property type="entry name" value="DAGKc"/>
    <property type="match status" value="1"/>
</dbReference>
<dbReference type="InterPro" id="IPR017438">
    <property type="entry name" value="ATP-NAD_kinase_N"/>
</dbReference>
<name>A0ABW1MQ74_9ACTN</name>
<keyword evidence="1" id="KW-1133">Transmembrane helix</keyword>
<reference evidence="4" key="1">
    <citation type="journal article" date="2019" name="Int. J. Syst. Evol. Microbiol.">
        <title>The Global Catalogue of Microorganisms (GCM) 10K type strain sequencing project: providing services to taxonomists for standard genome sequencing and annotation.</title>
        <authorList>
            <consortium name="The Broad Institute Genomics Platform"/>
            <consortium name="The Broad Institute Genome Sequencing Center for Infectious Disease"/>
            <person name="Wu L."/>
            <person name="Ma J."/>
        </authorList>
    </citation>
    <scope>NUCLEOTIDE SEQUENCE [LARGE SCALE GENOMIC DNA]</scope>
    <source>
        <strain evidence="4">CGMCC 1.15180</strain>
    </source>
</reference>
<dbReference type="Gene3D" id="3.40.50.10330">
    <property type="entry name" value="Probable inorganic polyphosphate/atp-NAD kinase, domain 1"/>
    <property type="match status" value="1"/>
</dbReference>
<feature type="transmembrane region" description="Helical" evidence="1">
    <location>
        <begin position="22"/>
        <end position="42"/>
    </location>
</feature>
<comment type="caution">
    <text evidence="3">The sequence shown here is derived from an EMBL/GenBank/DDBJ whole genome shotgun (WGS) entry which is preliminary data.</text>
</comment>
<feature type="transmembrane region" description="Helical" evidence="1">
    <location>
        <begin position="100"/>
        <end position="120"/>
    </location>
</feature>
<evidence type="ECO:0000256" key="1">
    <source>
        <dbReference type="SAM" id="Phobius"/>
    </source>
</evidence>
<evidence type="ECO:0000313" key="4">
    <source>
        <dbReference type="Proteomes" id="UP001596139"/>
    </source>
</evidence>
<dbReference type="PROSITE" id="PS50146">
    <property type="entry name" value="DAGK"/>
    <property type="match status" value="1"/>
</dbReference>
<dbReference type="Gene3D" id="2.60.200.40">
    <property type="match status" value="1"/>
</dbReference>
<keyword evidence="3" id="KW-0418">Kinase</keyword>
<keyword evidence="1" id="KW-0812">Transmembrane</keyword>
<dbReference type="Proteomes" id="UP001596139">
    <property type="component" value="Unassembled WGS sequence"/>
</dbReference>
<feature type="transmembrane region" description="Helical" evidence="1">
    <location>
        <begin position="48"/>
        <end position="69"/>
    </location>
</feature>
<dbReference type="EMBL" id="JBHSPX010000007">
    <property type="protein sequence ID" value="MFC6065538.1"/>
    <property type="molecule type" value="Genomic_DNA"/>
</dbReference>
<accession>A0ABW1MQ74</accession>
<feature type="domain" description="DAGKc" evidence="2">
    <location>
        <begin position="135"/>
        <end position="264"/>
    </location>
</feature>
<organism evidence="3 4">
    <name type="scientific">Streptomyces ochraceiscleroticus</name>
    <dbReference type="NCBI Taxonomy" id="47761"/>
    <lineage>
        <taxon>Bacteria</taxon>
        <taxon>Bacillati</taxon>
        <taxon>Actinomycetota</taxon>
        <taxon>Actinomycetes</taxon>
        <taxon>Kitasatosporales</taxon>
        <taxon>Streptomycetaceae</taxon>
        <taxon>Streptomyces</taxon>
    </lineage>
</organism>
<gene>
    <name evidence="3" type="ORF">ACFP4F_23745</name>
</gene>
<dbReference type="InterPro" id="IPR016064">
    <property type="entry name" value="NAD/diacylglycerol_kinase_sf"/>
</dbReference>
<dbReference type="GO" id="GO:0016301">
    <property type="term" value="F:kinase activity"/>
    <property type="evidence" value="ECO:0007669"/>
    <property type="project" value="UniProtKB-KW"/>
</dbReference>
<dbReference type="InterPro" id="IPR001206">
    <property type="entry name" value="Diacylglycerol_kinase_cat_dom"/>
</dbReference>
<keyword evidence="4" id="KW-1185">Reference proteome</keyword>
<proteinExistence type="predicted"/>
<feature type="transmembrane region" description="Helical" evidence="1">
    <location>
        <begin position="76"/>
        <end position="94"/>
    </location>
</feature>
<dbReference type="Pfam" id="PF00781">
    <property type="entry name" value="DAGK_cat"/>
    <property type="match status" value="1"/>
</dbReference>
<keyword evidence="1" id="KW-0472">Membrane</keyword>
<keyword evidence="3" id="KW-0808">Transferase</keyword>
<sequence>MSAWHRLARHGFTARSPQGERWLARVSLLTAAAAVTVLLLFAGLRAVALVGVGASGLVVMVAAVWWALTHHGAPRILALVLAVAAPVLVLMQYVRNHVTWIAALSVVLWLFAVVAGRAALVRVDRPAAMPEFPAFPPRQPFVIMNPHSGGGKVGRCGLREKAEALGADVALLEGPGTVDVAGLARAAVAKGADLLGVAGGDGTQAVVADVASAHGIPLLVIPAGTRNHFALDLGLDRDDPSKALDALRDGVELHVDLGRAGGRPFVNNVSFGAYAAVVQSPAYRDGKTRTIADMLPDFLAGHSGAHLTVRAAGVAMAGPQAVLISNNPYGMGDATGLGRRPYLNGGTLGVIGVKVASAAQAAALLRGQRSAGLTRFTAKTVTVDADHPRIPVGIDGEALTLPVPLTCEVRPLALRVIVPRARPGVPKPRPPLDWQRVCRLAFRRTRQTRGAT</sequence>
<protein>
    <submittedName>
        <fullName evidence="3">Diacylglycerol kinase family protein</fullName>
    </submittedName>
</protein>
<dbReference type="RefSeq" id="WP_051862098.1">
    <property type="nucleotide sequence ID" value="NZ_JBHSPX010000007.1"/>
</dbReference>
<evidence type="ECO:0000259" key="2">
    <source>
        <dbReference type="PROSITE" id="PS50146"/>
    </source>
</evidence>